<dbReference type="Proteomes" id="UP000094691">
    <property type="component" value="Plasmid LJBSp1"/>
</dbReference>
<gene>
    <name evidence="1" type="ORF">BBP16_10135</name>
</gene>
<sequence>MNPWTNLDKDLREAIHYPKSYLKEHEDEVVSLLGMSVEEYLKENKKRLEALNAYERKSEKSEDIDSIDENGLLKEDVDRVMGEVESIIAFCAPFYLCAPDRDISYWEESSSPLTQKWLKKVMDNQSTSDYVWIFSEYDFKPFETEADEGDGITQGDPITDDIYEPSYVFWDIKYAKDDFLDEYQKALKNQ</sequence>
<dbReference type="EMBL" id="CP016630">
    <property type="protein sequence ID" value="AOG27184.1"/>
    <property type="molecule type" value="Genomic_DNA"/>
</dbReference>
<organism evidence="1 2">
    <name type="scientific">Lactobacillus johnsonii</name>
    <dbReference type="NCBI Taxonomy" id="33959"/>
    <lineage>
        <taxon>Bacteria</taxon>
        <taxon>Bacillati</taxon>
        <taxon>Bacillota</taxon>
        <taxon>Bacilli</taxon>
        <taxon>Lactobacillales</taxon>
        <taxon>Lactobacillaceae</taxon>
        <taxon>Lactobacillus</taxon>
    </lineage>
</organism>
<reference evidence="1 2" key="1">
    <citation type="submission" date="2016-07" db="EMBL/GenBank/DDBJ databases">
        <title>Genome sequencing project for further understanding the molecular mechanisms of preventing non-alcoholic fatty liver disease.</title>
        <authorList>
            <person name="Wang H."/>
        </authorList>
    </citation>
    <scope>NUCLEOTIDE SEQUENCE [LARGE SCALE GENOMIC DNA]</scope>
    <source>
        <strain evidence="1 2">BS15</strain>
        <plasmid evidence="2">unnamed1</plasmid>
    </source>
</reference>
<dbReference type="AlphaFoldDB" id="A0A9W3SN96"/>
<proteinExistence type="predicted"/>
<name>A0A9W3SN96_LACJH</name>
<evidence type="ECO:0000313" key="2">
    <source>
        <dbReference type="Proteomes" id="UP000094691"/>
    </source>
</evidence>
<keyword evidence="1" id="KW-0614">Plasmid</keyword>
<geneLocation type="plasmid" evidence="2">
    <name>unnamed1</name>
</geneLocation>
<protein>
    <submittedName>
        <fullName evidence="1">Uncharacterized protein</fullName>
    </submittedName>
</protein>
<evidence type="ECO:0000313" key="1">
    <source>
        <dbReference type="EMBL" id="AOG27184.1"/>
    </source>
</evidence>
<accession>A0A9W3SN96</accession>